<dbReference type="Pfam" id="PF13458">
    <property type="entry name" value="Peripla_BP_6"/>
    <property type="match status" value="1"/>
</dbReference>
<dbReference type="EMBL" id="LT796768">
    <property type="protein sequence ID" value="SKB06112.1"/>
    <property type="molecule type" value="Genomic_DNA"/>
</dbReference>
<dbReference type="InterPro" id="IPR028081">
    <property type="entry name" value="Leu-bd"/>
</dbReference>
<comment type="similarity">
    <text evidence="1">Belongs to the leucine-binding protein family.</text>
</comment>
<dbReference type="InterPro" id="IPR051010">
    <property type="entry name" value="BCAA_transport"/>
</dbReference>
<evidence type="ECO:0000256" key="2">
    <source>
        <dbReference type="ARBA" id="ARBA00022729"/>
    </source>
</evidence>
<dbReference type="Proteomes" id="UP000191040">
    <property type="component" value="Chromosome I"/>
</dbReference>
<organism evidence="4 5">
    <name type="scientific">Aeromicrobium choanae</name>
    <dbReference type="NCBI Taxonomy" id="1736691"/>
    <lineage>
        <taxon>Bacteria</taxon>
        <taxon>Bacillati</taxon>
        <taxon>Actinomycetota</taxon>
        <taxon>Actinomycetes</taxon>
        <taxon>Propionibacteriales</taxon>
        <taxon>Nocardioidaceae</taxon>
        <taxon>Aeromicrobium</taxon>
    </lineage>
</organism>
<evidence type="ECO:0000259" key="3">
    <source>
        <dbReference type="Pfam" id="PF13458"/>
    </source>
</evidence>
<dbReference type="AlphaFoldDB" id="A0A1T4YWF4"/>
<name>A0A1T4YWF4_9ACTN</name>
<accession>A0A1T4YWF4</accession>
<keyword evidence="2" id="KW-0732">Signal</keyword>
<reference evidence="5" key="1">
    <citation type="submission" date="2017-02" db="EMBL/GenBank/DDBJ databases">
        <authorList>
            <person name="Varghese N."/>
            <person name="Submissions S."/>
        </authorList>
    </citation>
    <scope>NUCLEOTIDE SEQUENCE [LARGE SCALE GENOMIC DNA]</scope>
    <source>
        <strain evidence="5">9H-4</strain>
    </source>
</reference>
<dbReference type="PANTHER" id="PTHR30483">
    <property type="entry name" value="LEUCINE-SPECIFIC-BINDING PROTEIN"/>
    <property type="match status" value="1"/>
</dbReference>
<sequence length="394" mass="41165">MKNTSTRRFRAATAAAALALLVAACGGGSDDEAAEGDGTYKWGINAELSGVTAYYGEGMEVGLESYVEEVNAAGGINGHEIELVTLDNGADASRTATNTTQLATAEEVSAIFGFVLSANCSAGTPVAERYKVPLACMSLAESNDYAFSLGADNTRAGSAMIAAAKEVSGQQNPRAALVNINTLTSIGFGDQVEEKAAAEGVELVTRQEIDLAASDSSTQIAKLVAARPDVVMMSNTGPGFLSVLKGLRSAKIDAPIIWVDGTGNLPSLAESTDEGVYALTVAEVVDPAKAEGAAAEFLKSVGSRMKSDNLLQVNGAYTVPAYMTARLFGAAMETCGYPCSGEDLRKELEKTSIELPGLASEFGYAEGDHYPYAQWHLYQITGEQVSHVESFESD</sequence>
<dbReference type="RefSeq" id="WP_172806267.1">
    <property type="nucleotide sequence ID" value="NZ_LT796768.1"/>
</dbReference>
<evidence type="ECO:0000313" key="5">
    <source>
        <dbReference type="Proteomes" id="UP000191040"/>
    </source>
</evidence>
<dbReference type="InterPro" id="IPR028082">
    <property type="entry name" value="Peripla_BP_I"/>
</dbReference>
<dbReference type="PROSITE" id="PS51257">
    <property type="entry name" value="PROKAR_LIPOPROTEIN"/>
    <property type="match status" value="1"/>
</dbReference>
<evidence type="ECO:0000313" key="4">
    <source>
        <dbReference type="EMBL" id="SKB06112.1"/>
    </source>
</evidence>
<dbReference type="STRING" id="1736691.SAMN06295964_1185"/>
<evidence type="ECO:0000256" key="1">
    <source>
        <dbReference type="ARBA" id="ARBA00010062"/>
    </source>
</evidence>
<keyword evidence="5" id="KW-1185">Reference proteome</keyword>
<dbReference type="SUPFAM" id="SSF53822">
    <property type="entry name" value="Periplasmic binding protein-like I"/>
    <property type="match status" value="1"/>
</dbReference>
<feature type="domain" description="Leucine-binding protein" evidence="3">
    <location>
        <begin position="41"/>
        <end position="381"/>
    </location>
</feature>
<protein>
    <submittedName>
        <fullName evidence="4">ABC-type branched-chain amino acid transport system, substrate-binding protein</fullName>
    </submittedName>
</protein>
<gene>
    <name evidence="4" type="ORF">SAMN06295964_1185</name>
</gene>
<dbReference type="Gene3D" id="3.40.50.2300">
    <property type="match status" value="2"/>
</dbReference>
<proteinExistence type="inferred from homology"/>
<dbReference type="PANTHER" id="PTHR30483:SF6">
    <property type="entry name" value="PERIPLASMIC BINDING PROTEIN OF ABC TRANSPORTER FOR NATURAL AMINO ACIDS"/>
    <property type="match status" value="1"/>
</dbReference>